<dbReference type="OrthoDB" id="513187at2"/>
<protein>
    <submittedName>
        <fullName evidence="1">Uncharacterized protein</fullName>
    </submittedName>
</protein>
<dbReference type="RefSeq" id="WP_017744647.1">
    <property type="nucleotide sequence ID" value="NZ_KQ976354.1"/>
</dbReference>
<name>A0A139WW15_9CYAN</name>
<reference evidence="1 2" key="1">
    <citation type="journal article" date="2013" name="Genome Biol. Evol.">
        <title>Genomes of Stigonematalean cyanobacteria (subsection V) and the evolution of oxygenic photosynthesis from prokaryotes to plastids.</title>
        <authorList>
            <person name="Dagan T."/>
            <person name="Roettger M."/>
            <person name="Stucken K."/>
            <person name="Landan G."/>
            <person name="Koch R."/>
            <person name="Major P."/>
            <person name="Gould S.B."/>
            <person name="Goremykin V.V."/>
            <person name="Rippka R."/>
            <person name="Tandeau de Marsac N."/>
            <person name="Gugger M."/>
            <person name="Lockhart P.J."/>
            <person name="Allen J.F."/>
            <person name="Brune I."/>
            <person name="Maus I."/>
            <person name="Puhler A."/>
            <person name="Martin W.F."/>
        </authorList>
    </citation>
    <scope>NUCLEOTIDE SEQUENCE [LARGE SCALE GENOMIC DNA]</scope>
    <source>
        <strain evidence="1 2">PCC 7110</strain>
    </source>
</reference>
<evidence type="ECO:0000313" key="2">
    <source>
        <dbReference type="Proteomes" id="UP000076925"/>
    </source>
</evidence>
<proteinExistence type="predicted"/>
<comment type="caution">
    <text evidence="1">The sequence shown here is derived from an EMBL/GenBank/DDBJ whole genome shotgun (WGS) entry which is preliminary data.</text>
</comment>
<dbReference type="EMBL" id="ANNX02000047">
    <property type="protein sequence ID" value="KYC36626.1"/>
    <property type="molecule type" value="Genomic_DNA"/>
</dbReference>
<dbReference type="Proteomes" id="UP000076925">
    <property type="component" value="Unassembled WGS sequence"/>
</dbReference>
<keyword evidence="2" id="KW-1185">Reference proteome</keyword>
<dbReference type="AlphaFoldDB" id="A0A139WW15"/>
<organism evidence="1 2">
    <name type="scientific">Scytonema hofmannii PCC 7110</name>
    <dbReference type="NCBI Taxonomy" id="128403"/>
    <lineage>
        <taxon>Bacteria</taxon>
        <taxon>Bacillati</taxon>
        <taxon>Cyanobacteriota</taxon>
        <taxon>Cyanophyceae</taxon>
        <taxon>Nostocales</taxon>
        <taxon>Scytonemataceae</taxon>
        <taxon>Scytonema</taxon>
    </lineage>
</organism>
<accession>A0A139WW15</accession>
<gene>
    <name evidence="1" type="ORF">WA1_43870</name>
</gene>
<sequence>MNPSWRISRLEMLGPYGWHKLDTETLLYVKDKLASFETMTWAEILVNSKKFNHSVDVNDLCSIAQARLSEIGQDDIDELVSLRLSGKERVWGILDLGVLTLLWWDPEHEVCPSILKNT</sequence>
<evidence type="ECO:0000313" key="1">
    <source>
        <dbReference type="EMBL" id="KYC36626.1"/>
    </source>
</evidence>